<evidence type="ECO:0000256" key="6">
    <source>
        <dbReference type="ARBA" id="ARBA00022679"/>
    </source>
</evidence>
<keyword evidence="5" id="KW-0597">Phosphoprotein</keyword>
<accession>A0A7C8GQ55</accession>
<evidence type="ECO:0000256" key="10">
    <source>
        <dbReference type="ARBA" id="ARBA00022840"/>
    </source>
</evidence>
<dbReference type="PANTHER" id="PTHR34220:SF11">
    <property type="entry name" value="SENSOR PROTEIN KINASE HPTS"/>
    <property type="match status" value="1"/>
</dbReference>
<keyword evidence="8" id="KW-0547">Nucleotide-binding</keyword>
<dbReference type="InterPro" id="IPR010559">
    <property type="entry name" value="Sig_transdc_His_kin_internal"/>
</dbReference>
<dbReference type="Proteomes" id="UP000480246">
    <property type="component" value="Unassembled WGS sequence"/>
</dbReference>
<keyword evidence="10" id="KW-0067">ATP-binding</keyword>
<keyword evidence="11 14" id="KW-1133">Transmembrane helix</keyword>
<evidence type="ECO:0000256" key="9">
    <source>
        <dbReference type="ARBA" id="ARBA00022777"/>
    </source>
</evidence>
<dbReference type="InterPro" id="IPR050640">
    <property type="entry name" value="Bact_2-comp_sensor_kinase"/>
</dbReference>
<feature type="transmembrane region" description="Helical" evidence="14">
    <location>
        <begin position="296"/>
        <end position="314"/>
    </location>
</feature>
<evidence type="ECO:0000256" key="1">
    <source>
        <dbReference type="ARBA" id="ARBA00000085"/>
    </source>
</evidence>
<dbReference type="AlphaFoldDB" id="A0A7C8GQ55"/>
<comment type="subcellular location">
    <subcellularLocation>
        <location evidence="2">Cell membrane</location>
        <topology evidence="2">Multi-pass membrane protein</topology>
    </subcellularLocation>
</comment>
<dbReference type="Gene3D" id="6.10.340.10">
    <property type="match status" value="1"/>
</dbReference>
<dbReference type="InterPro" id="IPR003594">
    <property type="entry name" value="HATPase_dom"/>
</dbReference>
<dbReference type="RefSeq" id="WP_153406883.1">
    <property type="nucleotide sequence ID" value="NZ_ML762455.1"/>
</dbReference>
<dbReference type="Gene3D" id="3.30.450.20">
    <property type="entry name" value="PAS domain"/>
    <property type="match status" value="1"/>
</dbReference>
<dbReference type="InterPro" id="IPR036890">
    <property type="entry name" value="HATPase_C_sf"/>
</dbReference>
<evidence type="ECO:0000259" key="16">
    <source>
        <dbReference type="PROSITE" id="PS50885"/>
    </source>
</evidence>
<evidence type="ECO:0000256" key="2">
    <source>
        <dbReference type="ARBA" id="ARBA00004651"/>
    </source>
</evidence>
<dbReference type="InterPro" id="IPR005467">
    <property type="entry name" value="His_kinase_dom"/>
</dbReference>
<evidence type="ECO:0000256" key="3">
    <source>
        <dbReference type="ARBA" id="ARBA00012438"/>
    </source>
</evidence>
<dbReference type="CDD" id="cd06225">
    <property type="entry name" value="HAMP"/>
    <property type="match status" value="1"/>
</dbReference>
<keyword evidence="6" id="KW-0808">Transferase</keyword>
<keyword evidence="7 14" id="KW-0812">Transmembrane</keyword>
<evidence type="ECO:0000256" key="7">
    <source>
        <dbReference type="ARBA" id="ARBA00022692"/>
    </source>
</evidence>
<keyword evidence="4" id="KW-1003">Cell membrane</keyword>
<protein>
    <recommendedName>
        <fullName evidence="3">histidine kinase</fullName>
        <ecNumber evidence="3">2.7.13.3</ecNumber>
    </recommendedName>
</protein>
<dbReference type="OrthoDB" id="9776552at2"/>
<keyword evidence="9" id="KW-0418">Kinase</keyword>
<gene>
    <name evidence="17" type="ORF">F9U64_21245</name>
</gene>
<reference evidence="17 18" key="1">
    <citation type="submission" date="2019-10" db="EMBL/GenBank/DDBJ databases">
        <title>Gracilibacillus sp. nov. isolated from rice seeds.</title>
        <authorList>
            <person name="He S."/>
        </authorList>
    </citation>
    <scope>NUCLEOTIDE SEQUENCE [LARGE SCALE GENOMIC DNA]</scope>
    <source>
        <strain evidence="17 18">TD8</strain>
    </source>
</reference>
<organism evidence="17 18">
    <name type="scientific">Gracilibacillus oryzae</name>
    <dbReference type="NCBI Taxonomy" id="1672701"/>
    <lineage>
        <taxon>Bacteria</taxon>
        <taxon>Bacillati</taxon>
        <taxon>Bacillota</taxon>
        <taxon>Bacilli</taxon>
        <taxon>Bacillales</taxon>
        <taxon>Bacillaceae</taxon>
        <taxon>Gracilibacillus</taxon>
    </lineage>
</organism>
<keyword evidence="12" id="KW-0902">Two-component regulatory system</keyword>
<dbReference type="GO" id="GO:0000155">
    <property type="term" value="F:phosphorelay sensor kinase activity"/>
    <property type="evidence" value="ECO:0007669"/>
    <property type="project" value="InterPro"/>
</dbReference>
<dbReference type="GO" id="GO:0005524">
    <property type="term" value="F:ATP binding"/>
    <property type="evidence" value="ECO:0007669"/>
    <property type="project" value="UniProtKB-KW"/>
</dbReference>
<dbReference type="PROSITE" id="PS50885">
    <property type="entry name" value="HAMP"/>
    <property type="match status" value="1"/>
</dbReference>
<feature type="domain" description="Histidine kinase" evidence="15">
    <location>
        <begin position="483"/>
        <end position="593"/>
    </location>
</feature>
<evidence type="ECO:0000256" key="13">
    <source>
        <dbReference type="ARBA" id="ARBA00023136"/>
    </source>
</evidence>
<dbReference type="PANTHER" id="PTHR34220">
    <property type="entry name" value="SENSOR HISTIDINE KINASE YPDA"/>
    <property type="match status" value="1"/>
</dbReference>
<comment type="caution">
    <text evidence="17">The sequence shown here is derived from an EMBL/GenBank/DDBJ whole genome shotgun (WGS) entry which is preliminary data.</text>
</comment>
<dbReference type="PROSITE" id="PS50109">
    <property type="entry name" value="HIS_KIN"/>
    <property type="match status" value="1"/>
</dbReference>
<evidence type="ECO:0000256" key="8">
    <source>
        <dbReference type="ARBA" id="ARBA00022741"/>
    </source>
</evidence>
<dbReference type="EC" id="2.7.13.3" evidence="3"/>
<dbReference type="InterPro" id="IPR003660">
    <property type="entry name" value="HAMP_dom"/>
</dbReference>
<comment type="catalytic activity">
    <reaction evidence="1">
        <text>ATP + protein L-histidine = ADP + protein N-phospho-L-histidine.</text>
        <dbReference type="EC" id="2.7.13.3"/>
    </reaction>
</comment>
<evidence type="ECO:0000256" key="5">
    <source>
        <dbReference type="ARBA" id="ARBA00022553"/>
    </source>
</evidence>
<name>A0A7C8GQ55_9BACI</name>
<proteinExistence type="predicted"/>
<dbReference type="EMBL" id="WEID01000121">
    <property type="protein sequence ID" value="KAB8125922.1"/>
    <property type="molecule type" value="Genomic_DNA"/>
</dbReference>
<keyword evidence="18" id="KW-1185">Reference proteome</keyword>
<evidence type="ECO:0000256" key="12">
    <source>
        <dbReference type="ARBA" id="ARBA00023012"/>
    </source>
</evidence>
<evidence type="ECO:0000313" key="18">
    <source>
        <dbReference type="Proteomes" id="UP000480246"/>
    </source>
</evidence>
<sequence length="595" mass="67844">MFFSLRNKLFLVFTCLLTIPFLILSLVIPGVFTNYIKNQTQDLTVEMMDQFSLYINSITMQAADIGQQVLVNPITQDWIRTEAKHNDMDTLSTAKLLARNELNTLLSSMTVNNSNSISVSIFTHNGEGIWGKYTNLENIDWYSDFINYNKTYTHSHIDANQQSALMRDKNINSHLIPLVDLNSLEDRGVIKVNFSTDLIEESLNKITTGEHGNTFIVDEEGTNILTGEIKTPSHIIAKTLTEINDIRKEQGLVEIDGSNEEYLLFYQRLSVGDWILLSEVTKEDLFSKPNRLQRSLLLLSAGLFFITIIASFLFSSSITNPLRELTKAMNHLEKGDFQSVQRVMPTIKSQNNEIRYMLNVFTHTIDRLKSLIDSEFKLNIRRRNAEYKALLLQINPHFLNNTLEIIGGLAAQGKNKDVMNVSVYLGRMLRYSLDTKSDIVTLGEEIQYIRNYATILQLRYEKDLQITIDEDPKSKSLPITKFVLQPLVENAVKYSLISKNHALVNIETYFVNDRLTMVVEDDGIGISEEVILNLTDNDKNSNNLNVLESSGNSIGLKNVISRLRLHYGDQFSYHIDTKENKGTRIVLSIDFKRGA</sequence>
<evidence type="ECO:0000256" key="14">
    <source>
        <dbReference type="SAM" id="Phobius"/>
    </source>
</evidence>
<feature type="domain" description="HAMP" evidence="16">
    <location>
        <begin position="316"/>
        <end position="373"/>
    </location>
</feature>
<dbReference type="Gene3D" id="3.30.565.10">
    <property type="entry name" value="Histidine kinase-like ATPase, C-terminal domain"/>
    <property type="match status" value="1"/>
</dbReference>
<dbReference type="Pfam" id="PF02518">
    <property type="entry name" value="HATPase_c"/>
    <property type="match status" value="1"/>
</dbReference>
<evidence type="ECO:0000256" key="4">
    <source>
        <dbReference type="ARBA" id="ARBA00022475"/>
    </source>
</evidence>
<evidence type="ECO:0000313" key="17">
    <source>
        <dbReference type="EMBL" id="KAB8125922.1"/>
    </source>
</evidence>
<evidence type="ECO:0000259" key="15">
    <source>
        <dbReference type="PROSITE" id="PS50109"/>
    </source>
</evidence>
<evidence type="ECO:0000256" key="11">
    <source>
        <dbReference type="ARBA" id="ARBA00022989"/>
    </source>
</evidence>
<keyword evidence="13 14" id="KW-0472">Membrane</keyword>
<dbReference type="Pfam" id="PF06580">
    <property type="entry name" value="His_kinase"/>
    <property type="match status" value="1"/>
</dbReference>
<dbReference type="GO" id="GO:0005886">
    <property type="term" value="C:plasma membrane"/>
    <property type="evidence" value="ECO:0007669"/>
    <property type="project" value="UniProtKB-SubCell"/>
</dbReference>
<dbReference type="SUPFAM" id="SSF55874">
    <property type="entry name" value="ATPase domain of HSP90 chaperone/DNA topoisomerase II/histidine kinase"/>
    <property type="match status" value="1"/>
</dbReference>